<keyword evidence="1" id="KW-1133">Transmembrane helix</keyword>
<gene>
    <name evidence="2" type="ordered locus">HCW_00420</name>
</gene>
<keyword evidence="1" id="KW-0472">Membrane</keyword>
<dbReference type="Proteomes" id="UP000005010">
    <property type="component" value="Chromosome"/>
</dbReference>
<dbReference type="STRING" id="182217.HCW_00420"/>
<accession>I0EKB0</accession>
<feature type="transmembrane region" description="Helical" evidence="1">
    <location>
        <begin position="126"/>
        <end position="145"/>
    </location>
</feature>
<keyword evidence="1" id="KW-0812">Transmembrane</keyword>
<dbReference type="KEGG" id="hce:HCW_00420"/>
<dbReference type="HOGENOM" id="CLU_147932_0_0_7"/>
<protein>
    <recommendedName>
        <fullName evidence="4">Rod shape-determining protein MreD</fullName>
    </recommendedName>
</protein>
<feature type="transmembrane region" description="Helical" evidence="1">
    <location>
        <begin position="12"/>
        <end position="28"/>
    </location>
</feature>
<name>I0EKB0_HELC0</name>
<dbReference type="EMBL" id="CP003479">
    <property type="protein sequence ID" value="AFI03379.1"/>
    <property type="molecule type" value="Genomic_DNA"/>
</dbReference>
<sequence length="150" mass="18070">MHSHQSLKHSHFYTPLLWCALFYIYSLLRDLFPILPPMIGVLFLVYARVHERFLLCIGVFVCLFSFESMHMQTLGILTLLFIVYHQIFYKNSLRFLNNSFIFKSWHIFAIYFLYLSHFFFDIPNWNTLYPFVIFALIESALWSSYEKLAL</sequence>
<evidence type="ECO:0000313" key="3">
    <source>
        <dbReference type="Proteomes" id="UP000005010"/>
    </source>
</evidence>
<keyword evidence="3" id="KW-1185">Reference proteome</keyword>
<feature type="transmembrane region" description="Helical" evidence="1">
    <location>
        <begin position="100"/>
        <end position="120"/>
    </location>
</feature>
<organism evidence="2 3">
    <name type="scientific">Helicobacter cetorum (strain ATCC BAA-429 / MIT 00-7128)</name>
    <dbReference type="NCBI Taxonomy" id="182217"/>
    <lineage>
        <taxon>Bacteria</taxon>
        <taxon>Pseudomonadati</taxon>
        <taxon>Campylobacterota</taxon>
        <taxon>Epsilonproteobacteria</taxon>
        <taxon>Campylobacterales</taxon>
        <taxon>Helicobacteraceae</taxon>
        <taxon>Helicobacter</taxon>
    </lineage>
</organism>
<reference evidence="3" key="1">
    <citation type="submission" date="2012-04" db="EMBL/GenBank/DDBJ databases">
        <title>Complete genome sequence of Helicobacter cetorum strain MIT 00-7128.</title>
        <authorList>
            <person name="Kersulyte D."/>
            <person name="Berg D.E."/>
        </authorList>
    </citation>
    <scope>NUCLEOTIDE SEQUENCE [LARGE SCALE GENOMIC DNA]</scope>
    <source>
        <strain evidence="3">MIT 00-7128</strain>
    </source>
</reference>
<feature type="transmembrane region" description="Helical" evidence="1">
    <location>
        <begin position="72"/>
        <end position="88"/>
    </location>
</feature>
<proteinExistence type="predicted"/>
<dbReference type="AlphaFoldDB" id="I0EKB0"/>
<evidence type="ECO:0000256" key="1">
    <source>
        <dbReference type="SAM" id="Phobius"/>
    </source>
</evidence>
<dbReference type="PATRIC" id="fig|182217.3.peg.90"/>
<evidence type="ECO:0000313" key="2">
    <source>
        <dbReference type="EMBL" id="AFI03379.1"/>
    </source>
</evidence>
<evidence type="ECO:0008006" key="4">
    <source>
        <dbReference type="Google" id="ProtNLM"/>
    </source>
</evidence>
<dbReference type="RefSeq" id="WP_014660255.1">
    <property type="nucleotide sequence ID" value="NC_017737.1"/>
</dbReference>